<keyword evidence="3" id="KW-0378">Hydrolase</keyword>
<name>A0A6H0ZW68_9HYPH</name>
<dbReference type="PRINTS" id="PR00111">
    <property type="entry name" value="ABHYDROLASE"/>
</dbReference>
<dbReference type="InterPro" id="IPR029058">
    <property type="entry name" value="AB_hydrolase_fold"/>
</dbReference>
<gene>
    <name evidence="3" type="ORF">FOB41_23575</name>
</gene>
<proteinExistence type="predicted"/>
<organism evidence="3 4">
    <name type="scientific">Agrobacterium pusense</name>
    <dbReference type="NCBI Taxonomy" id="648995"/>
    <lineage>
        <taxon>Bacteria</taxon>
        <taxon>Pseudomonadati</taxon>
        <taxon>Pseudomonadota</taxon>
        <taxon>Alphaproteobacteria</taxon>
        <taxon>Hyphomicrobiales</taxon>
        <taxon>Rhizobiaceae</taxon>
        <taxon>Rhizobium/Agrobacterium group</taxon>
        <taxon>Agrobacterium</taxon>
    </lineage>
</organism>
<dbReference type="InterPro" id="IPR050266">
    <property type="entry name" value="AB_hydrolase_sf"/>
</dbReference>
<dbReference type="RefSeq" id="WP_112637297.1">
    <property type="nucleotide sequence ID" value="NZ_CP050899.1"/>
</dbReference>
<evidence type="ECO:0000259" key="2">
    <source>
        <dbReference type="Pfam" id="PF00561"/>
    </source>
</evidence>
<feature type="chain" id="PRO_5028862636" evidence="1">
    <location>
        <begin position="32"/>
        <end position="336"/>
    </location>
</feature>
<dbReference type="AlphaFoldDB" id="A0A6H0ZW68"/>
<dbReference type="GO" id="GO:0016787">
    <property type="term" value="F:hydrolase activity"/>
    <property type="evidence" value="ECO:0007669"/>
    <property type="project" value="UniProtKB-KW"/>
</dbReference>
<feature type="domain" description="AB hydrolase-1" evidence="2">
    <location>
        <begin position="60"/>
        <end position="295"/>
    </location>
</feature>
<evidence type="ECO:0000256" key="1">
    <source>
        <dbReference type="SAM" id="SignalP"/>
    </source>
</evidence>
<evidence type="ECO:0000313" key="3">
    <source>
        <dbReference type="EMBL" id="QIX24091.1"/>
    </source>
</evidence>
<dbReference type="SUPFAM" id="SSF53474">
    <property type="entry name" value="alpha/beta-Hydrolases"/>
    <property type="match status" value="1"/>
</dbReference>
<feature type="signal peptide" evidence="1">
    <location>
        <begin position="1"/>
        <end position="31"/>
    </location>
</feature>
<dbReference type="PANTHER" id="PTHR43798">
    <property type="entry name" value="MONOACYLGLYCEROL LIPASE"/>
    <property type="match status" value="1"/>
</dbReference>
<keyword evidence="1" id="KW-0732">Signal</keyword>
<protein>
    <submittedName>
        <fullName evidence="3">Alpha/beta hydrolase</fullName>
    </submittedName>
</protein>
<accession>A0A6H0ZW68</accession>
<dbReference type="Pfam" id="PF00561">
    <property type="entry name" value="Abhydrolase_1"/>
    <property type="match status" value="1"/>
</dbReference>
<dbReference type="InterPro" id="IPR000073">
    <property type="entry name" value="AB_hydrolase_1"/>
</dbReference>
<evidence type="ECO:0000313" key="4">
    <source>
        <dbReference type="Proteomes" id="UP000500870"/>
    </source>
</evidence>
<dbReference type="Proteomes" id="UP000500870">
    <property type="component" value="Chromosome 3"/>
</dbReference>
<dbReference type="Gene3D" id="3.40.50.1820">
    <property type="entry name" value="alpha/beta hydrolase"/>
    <property type="match status" value="1"/>
</dbReference>
<sequence length="336" mass="36021">MAPRRISLAFSFLVGAIFPAFPLTVPASSQAQEPVPVRIDVGGYKLNSLLLEPQEQAELPPIVFLHGASASLYDPLLSFADKFRGRAKLLFVDRPGHGSSDIGGKNNILPDGQADAVAQLMKKRGIRKAIIVGHSFGGAITAAFALRHPEMVSGLVFLSPAVYPWPGGIAWYYTAASARVTGPLFSIFVAPPVGFLALDRATRGVFAPNHRPPGYVEATRARGALRPQAFRHNAQEVAALNTWARNASPNYSKIKAPTVIITGDTDNVVSPEIHSRQLARAIDGSSLIIVRNLGHKSDYVAGDLVVAAIEKLAGKSVDLRAAQKKLEQRIAGDRDK</sequence>
<dbReference type="EMBL" id="CP050899">
    <property type="protein sequence ID" value="QIX24091.1"/>
    <property type="molecule type" value="Genomic_DNA"/>
</dbReference>
<reference evidence="3 4" key="1">
    <citation type="submission" date="2020-04" db="EMBL/GenBank/DDBJ databases">
        <title>FDA dAtabase for Regulatory Grade micrObial Sequences (FDA-ARGOS): Supporting development and validation of Infectious Disease Dx tests.</title>
        <authorList>
            <person name="Sciortino C."/>
            <person name="Tallon L."/>
            <person name="Sadzewicz L."/>
            <person name="Vavikolanu K."/>
            <person name="Mehta A."/>
            <person name="Aluvathingal J."/>
            <person name="Nadendla S."/>
            <person name="Nandy P."/>
            <person name="Geyer C."/>
            <person name="Yan Y."/>
            <person name="Sichtig H."/>
        </authorList>
    </citation>
    <scope>NUCLEOTIDE SEQUENCE [LARGE SCALE GENOMIC DNA]</scope>
    <source>
        <strain evidence="3 4">FDAARGOS_633</strain>
    </source>
</reference>